<evidence type="ECO:0000313" key="3">
    <source>
        <dbReference type="EMBL" id="MDP9924903.1"/>
    </source>
</evidence>
<dbReference type="AlphaFoldDB" id="A0AAW8DZ84"/>
<proteinExistence type="predicted"/>
<dbReference type="EMBL" id="JAUSRR010000006">
    <property type="protein sequence ID" value="MDP9924903.1"/>
    <property type="molecule type" value="Genomic_DNA"/>
</dbReference>
<dbReference type="InterPro" id="IPR032623">
    <property type="entry name" value="FecR_N"/>
</dbReference>
<feature type="domain" description="FecR protein" evidence="1">
    <location>
        <begin position="125"/>
        <end position="216"/>
    </location>
</feature>
<dbReference type="PANTHER" id="PTHR30273:SF2">
    <property type="entry name" value="PROTEIN FECR"/>
    <property type="match status" value="1"/>
</dbReference>
<comment type="caution">
    <text evidence="3">The sequence shown here is derived from an EMBL/GenBank/DDBJ whole genome shotgun (WGS) entry which is preliminary data.</text>
</comment>
<dbReference type="GO" id="GO:0016989">
    <property type="term" value="F:sigma factor antagonist activity"/>
    <property type="evidence" value="ECO:0007669"/>
    <property type="project" value="TreeGrafter"/>
</dbReference>
<sequence>MSEAQRIESLAADWLARRDSGDWTDTDQQQLDAWIAASIAHRVAWLRLSSAWERGDRLGALRTPAIPIPLPTPAPAPAPAPQAARPAPRLSRFSLRRIAAGVLVAAAGTAWLGWQYTQEERGQHYATAVGARQSVALSDGSKLTLNTATQVRTAVNDSGRKVWLDAGEAYFDIAHDKNHPFVVIAGDRRITVLGTRFLVRRQGEQVNVTVEEGRVQIAAAKPDARSAEPTVLTRNQAAVTHADNVLVMSKAPKQVDDELSWREGKLVFDQTTLGDAAAQFNRYNLRKLVIADPVIAQVRIGGSFDANNMSGFVGLLKQGFGLAAHESGNEIRISNP</sequence>
<dbReference type="Pfam" id="PF04773">
    <property type="entry name" value="FecR"/>
    <property type="match status" value="1"/>
</dbReference>
<reference evidence="3" key="1">
    <citation type="submission" date="2023-07" db="EMBL/GenBank/DDBJ databases">
        <title>Sorghum-associated microbial communities from plants grown in Nebraska, USA.</title>
        <authorList>
            <person name="Schachtman D."/>
        </authorList>
    </citation>
    <scope>NUCLEOTIDE SEQUENCE</scope>
    <source>
        <strain evidence="3">DS2795</strain>
    </source>
</reference>
<evidence type="ECO:0000259" key="2">
    <source>
        <dbReference type="Pfam" id="PF16220"/>
    </source>
</evidence>
<accession>A0AAW8DZ84</accession>
<dbReference type="PIRSF" id="PIRSF018266">
    <property type="entry name" value="FecR"/>
    <property type="match status" value="1"/>
</dbReference>
<dbReference type="PANTHER" id="PTHR30273">
    <property type="entry name" value="PERIPLASMIC SIGNAL SENSOR AND SIGMA FACTOR ACTIVATOR FECR-RELATED"/>
    <property type="match status" value="1"/>
</dbReference>
<dbReference type="InterPro" id="IPR006860">
    <property type="entry name" value="FecR"/>
</dbReference>
<keyword evidence="3" id="KW-0812">Transmembrane</keyword>
<dbReference type="InterPro" id="IPR012373">
    <property type="entry name" value="Ferrdict_sens_TM"/>
</dbReference>
<gene>
    <name evidence="3" type="ORF">J2W25_003939</name>
</gene>
<feature type="domain" description="FecR N-terminal" evidence="2">
    <location>
        <begin position="11"/>
        <end position="48"/>
    </location>
</feature>
<dbReference type="Gene3D" id="3.55.50.30">
    <property type="match status" value="1"/>
</dbReference>
<dbReference type="Proteomes" id="UP001244295">
    <property type="component" value="Unassembled WGS sequence"/>
</dbReference>
<keyword evidence="3" id="KW-0472">Membrane</keyword>
<evidence type="ECO:0000259" key="1">
    <source>
        <dbReference type="Pfam" id="PF04773"/>
    </source>
</evidence>
<dbReference type="Gene3D" id="2.60.120.1440">
    <property type="match status" value="1"/>
</dbReference>
<organism evidence="3 4">
    <name type="scientific">Variovorax boronicumulans</name>
    <dbReference type="NCBI Taxonomy" id="436515"/>
    <lineage>
        <taxon>Bacteria</taxon>
        <taxon>Pseudomonadati</taxon>
        <taxon>Pseudomonadota</taxon>
        <taxon>Betaproteobacteria</taxon>
        <taxon>Burkholderiales</taxon>
        <taxon>Comamonadaceae</taxon>
        <taxon>Variovorax</taxon>
    </lineage>
</organism>
<dbReference type="RefSeq" id="WP_307637494.1">
    <property type="nucleotide sequence ID" value="NZ_JAUSRR010000006.1"/>
</dbReference>
<dbReference type="Pfam" id="PF16220">
    <property type="entry name" value="DUF4880"/>
    <property type="match status" value="1"/>
</dbReference>
<name>A0AAW8DZ84_9BURK</name>
<evidence type="ECO:0000313" key="4">
    <source>
        <dbReference type="Proteomes" id="UP001244295"/>
    </source>
</evidence>
<protein>
    <submittedName>
        <fullName evidence="3">Transmembrane sensor</fullName>
    </submittedName>
</protein>